<accession>A0A1M6EK27</accession>
<keyword evidence="12" id="KW-1185">Reference proteome</keyword>
<dbReference type="GO" id="GO:0016020">
    <property type="term" value="C:membrane"/>
    <property type="evidence" value="ECO:0007669"/>
    <property type="project" value="InterPro"/>
</dbReference>
<keyword evidence="3" id="KW-0597">Phosphoprotein</keyword>
<evidence type="ECO:0000256" key="2">
    <source>
        <dbReference type="ARBA" id="ARBA00012438"/>
    </source>
</evidence>
<keyword evidence="5" id="KW-0547">Nucleotide-binding</keyword>
<evidence type="ECO:0000256" key="6">
    <source>
        <dbReference type="ARBA" id="ARBA00022777"/>
    </source>
</evidence>
<evidence type="ECO:0000256" key="1">
    <source>
        <dbReference type="ARBA" id="ARBA00000085"/>
    </source>
</evidence>
<feature type="transmembrane region" description="Helical" evidence="9">
    <location>
        <begin position="459"/>
        <end position="482"/>
    </location>
</feature>
<dbReference type="STRING" id="758803.SAMN05421803_102309"/>
<evidence type="ECO:0000256" key="5">
    <source>
        <dbReference type="ARBA" id="ARBA00022741"/>
    </source>
</evidence>
<reference evidence="11 12" key="1">
    <citation type="submission" date="2016-11" db="EMBL/GenBank/DDBJ databases">
        <authorList>
            <person name="Jaros S."/>
            <person name="Januszkiewicz K."/>
            <person name="Wedrychowicz H."/>
        </authorList>
    </citation>
    <scope>NUCLEOTIDE SEQUENCE [LARGE SCALE GENOMIC DNA]</scope>
    <source>
        <strain evidence="11 12">CGMCC 4.5723</strain>
    </source>
</reference>
<dbReference type="Pfam" id="PF07730">
    <property type="entry name" value="HisKA_3"/>
    <property type="match status" value="1"/>
</dbReference>
<dbReference type="SUPFAM" id="SSF55874">
    <property type="entry name" value="ATPase domain of HSP90 chaperone/DNA topoisomerase II/histidine kinase"/>
    <property type="match status" value="1"/>
</dbReference>
<dbReference type="GO" id="GO:0005524">
    <property type="term" value="F:ATP binding"/>
    <property type="evidence" value="ECO:0007669"/>
    <property type="project" value="UniProtKB-KW"/>
</dbReference>
<feature type="transmembrane region" description="Helical" evidence="9">
    <location>
        <begin position="90"/>
        <end position="108"/>
    </location>
</feature>
<dbReference type="GO" id="GO:0046983">
    <property type="term" value="F:protein dimerization activity"/>
    <property type="evidence" value="ECO:0007669"/>
    <property type="project" value="InterPro"/>
</dbReference>
<feature type="transmembrane region" description="Helical" evidence="9">
    <location>
        <begin position="151"/>
        <end position="170"/>
    </location>
</feature>
<protein>
    <recommendedName>
        <fullName evidence="2">histidine kinase</fullName>
        <ecNumber evidence="2">2.7.13.3</ecNumber>
    </recommendedName>
</protein>
<dbReference type="CDD" id="cd16917">
    <property type="entry name" value="HATPase_UhpB-NarQ-NarX-like"/>
    <property type="match status" value="1"/>
</dbReference>
<dbReference type="InterPro" id="IPR036890">
    <property type="entry name" value="HATPase_C_sf"/>
</dbReference>
<keyword evidence="9" id="KW-1133">Transmembrane helix</keyword>
<gene>
    <name evidence="11" type="ORF">SAMN05421803_102309</name>
</gene>
<keyword evidence="8" id="KW-0902">Two-component regulatory system</keyword>
<dbReference type="PANTHER" id="PTHR24421">
    <property type="entry name" value="NITRATE/NITRITE SENSOR PROTEIN NARX-RELATED"/>
    <property type="match status" value="1"/>
</dbReference>
<dbReference type="Gene3D" id="3.30.565.10">
    <property type="entry name" value="Histidine kinase-like ATPase, C-terminal domain"/>
    <property type="match status" value="1"/>
</dbReference>
<evidence type="ECO:0000259" key="10">
    <source>
        <dbReference type="Pfam" id="PF07730"/>
    </source>
</evidence>
<dbReference type="Gene3D" id="1.20.5.1930">
    <property type="match status" value="1"/>
</dbReference>
<dbReference type="GO" id="GO:0000155">
    <property type="term" value="F:phosphorelay sensor kinase activity"/>
    <property type="evidence" value="ECO:0007669"/>
    <property type="project" value="InterPro"/>
</dbReference>
<keyword evidence="6 11" id="KW-0418">Kinase</keyword>
<dbReference type="EC" id="2.7.13.3" evidence="2"/>
<evidence type="ECO:0000256" key="9">
    <source>
        <dbReference type="SAM" id="Phobius"/>
    </source>
</evidence>
<feature type="transmembrane region" description="Helical" evidence="9">
    <location>
        <begin position="114"/>
        <end position="139"/>
    </location>
</feature>
<comment type="catalytic activity">
    <reaction evidence="1">
        <text>ATP + protein L-histidine = ADP + protein N-phospho-L-histidine.</text>
        <dbReference type="EC" id="2.7.13.3"/>
    </reaction>
</comment>
<proteinExistence type="predicted"/>
<evidence type="ECO:0000256" key="4">
    <source>
        <dbReference type="ARBA" id="ARBA00022679"/>
    </source>
</evidence>
<keyword evidence="9" id="KW-0812">Transmembrane</keyword>
<keyword evidence="7" id="KW-0067">ATP-binding</keyword>
<dbReference type="AlphaFoldDB" id="A0A1M6EK27"/>
<dbReference type="InterPro" id="IPR050482">
    <property type="entry name" value="Sensor_HK_TwoCompSys"/>
</dbReference>
<dbReference type="Proteomes" id="UP000184452">
    <property type="component" value="Unassembled WGS sequence"/>
</dbReference>
<evidence type="ECO:0000256" key="3">
    <source>
        <dbReference type="ARBA" id="ARBA00022553"/>
    </source>
</evidence>
<feature type="transmembrane region" description="Helical" evidence="9">
    <location>
        <begin position="176"/>
        <end position="195"/>
    </location>
</feature>
<keyword evidence="9" id="KW-0472">Membrane</keyword>
<feature type="domain" description="Signal transduction histidine kinase subgroup 3 dimerisation and phosphoacceptor" evidence="10">
    <location>
        <begin position="228"/>
        <end position="292"/>
    </location>
</feature>
<dbReference type="EMBL" id="FQZK01000002">
    <property type="protein sequence ID" value="SHI85807.1"/>
    <property type="molecule type" value="Genomic_DNA"/>
</dbReference>
<evidence type="ECO:0000256" key="8">
    <source>
        <dbReference type="ARBA" id="ARBA00023012"/>
    </source>
</evidence>
<dbReference type="InterPro" id="IPR011712">
    <property type="entry name" value="Sig_transdc_His_kin_sub3_dim/P"/>
</dbReference>
<keyword evidence="4" id="KW-0808">Transferase</keyword>
<feature type="transmembrane region" description="Helical" evidence="9">
    <location>
        <begin position="56"/>
        <end position="78"/>
    </location>
</feature>
<name>A0A1M6EK27_9ACTN</name>
<evidence type="ECO:0000313" key="12">
    <source>
        <dbReference type="Proteomes" id="UP000184452"/>
    </source>
</evidence>
<evidence type="ECO:0000313" key="11">
    <source>
        <dbReference type="EMBL" id="SHI85807.1"/>
    </source>
</evidence>
<evidence type="ECO:0000256" key="7">
    <source>
        <dbReference type="ARBA" id="ARBA00022840"/>
    </source>
</evidence>
<organism evidence="11 12">
    <name type="scientific">Nocardiopsis flavescens</name>
    <dbReference type="NCBI Taxonomy" id="758803"/>
    <lineage>
        <taxon>Bacteria</taxon>
        <taxon>Bacillati</taxon>
        <taxon>Actinomycetota</taxon>
        <taxon>Actinomycetes</taxon>
        <taxon>Streptosporangiales</taxon>
        <taxon>Nocardiopsidaceae</taxon>
        <taxon>Nocardiopsis</taxon>
    </lineage>
</organism>
<dbReference type="PANTHER" id="PTHR24421:SF10">
    <property type="entry name" value="NITRATE_NITRITE SENSOR PROTEIN NARQ"/>
    <property type="match status" value="1"/>
</dbReference>
<sequence length="570" mass="58870">MIGGLGAGALTFVGTGPRAPVGSVGRMEEPVVARGTRARRALVRALRPLPGPPTRAAVLADTALGVFGALLLLSAPLYSALTGQYDAGQALLRGGLGVALAAAAAVLARRHPPAAVVVASLASLWFLPGGLLLLCVAYLAGRRSPDARPVLVLAAVVLLFGTVSLLAGPAPPAESAMAALTLLLNAGPAWLVGAYRRQHAALTAAGWEHARQLRREHRLVAEHARSRERSRIAQDMHDSLGHELSLIALRAGALEVDPGLGGPHREAAADLRATAVTATEHLREVIGVLRTDAGPDPVTPAGEGVADLVERARDSGMRIALVHDVDTAALPPMVGRAVHRVVQESLTNATRYAPGTEVAVSIAGDGERLEVRAVNPVPEGAEGVPHGVGGGRGLIGLRERVRLAGGAFAAGPTGDGAWEVCAVLPLAGGSAPPGEAADEDEDTAIDRLQRAARRRIRGWSVALVAVPVAALAGLAALLLLAASTGIRSTTLEPEEFERLRPGTPQSEVEEVLPPLSVPFDARELAEGAVPEGAVCSYYRSSADLFDAEATFYQLCFSDGRLSGKGEAPIR</sequence>